<dbReference type="EMBL" id="JTAK01000003">
    <property type="protein sequence ID" value="KHO65194.1"/>
    <property type="molecule type" value="Genomic_DNA"/>
</dbReference>
<proteinExistence type="predicted"/>
<sequence length="78" mass="8787">MLVGLLLTRPQTQTGVFIALGVFPLLGILALLLHRWWINRFARSNLMHAIYVGLVMLVSGGVFEAIQLLRPYLGEHFL</sequence>
<protein>
    <submittedName>
        <fullName evidence="2">Uncharacterized protein</fullName>
    </submittedName>
</protein>
<comment type="caution">
    <text evidence="2">The sequence shown here is derived from an EMBL/GenBank/DDBJ whole genome shotgun (WGS) entry which is preliminary data.</text>
</comment>
<evidence type="ECO:0000313" key="2">
    <source>
        <dbReference type="EMBL" id="KHO65194.1"/>
    </source>
</evidence>
<organism evidence="2 3">
    <name type="scientific">Pseudomonas flexibilis</name>
    <dbReference type="NCBI Taxonomy" id="706570"/>
    <lineage>
        <taxon>Bacteria</taxon>
        <taxon>Pseudomonadati</taxon>
        <taxon>Pseudomonadota</taxon>
        <taxon>Gammaproteobacteria</taxon>
        <taxon>Pseudomonadales</taxon>
        <taxon>Pseudomonadaceae</taxon>
        <taxon>Pseudomonas</taxon>
    </lineage>
</organism>
<keyword evidence="3" id="KW-1185">Reference proteome</keyword>
<evidence type="ECO:0000256" key="1">
    <source>
        <dbReference type="SAM" id="Phobius"/>
    </source>
</evidence>
<keyword evidence="1" id="KW-0472">Membrane</keyword>
<feature type="transmembrane region" description="Helical" evidence="1">
    <location>
        <begin position="49"/>
        <end position="69"/>
    </location>
</feature>
<keyword evidence="1" id="KW-1133">Transmembrane helix</keyword>
<gene>
    <name evidence="2" type="ORF">PT85_09220</name>
</gene>
<name>A0A0B2D543_9PSED</name>
<dbReference type="AlphaFoldDB" id="A0A0B2D543"/>
<reference evidence="2 3" key="1">
    <citation type="submission" date="2014-11" db="EMBL/GenBank/DDBJ databases">
        <title>Genome sequence of Pseudomonas tuomuerensis JCM 14085.</title>
        <authorList>
            <person name="Shin S.-K."/>
            <person name="Yi H."/>
        </authorList>
    </citation>
    <scope>NUCLEOTIDE SEQUENCE [LARGE SCALE GENOMIC DNA]</scope>
    <source>
        <strain evidence="2 3">JCM 14085</strain>
    </source>
</reference>
<dbReference type="Proteomes" id="UP000030980">
    <property type="component" value="Unassembled WGS sequence"/>
</dbReference>
<keyword evidence="1" id="KW-0812">Transmembrane</keyword>
<evidence type="ECO:0000313" key="3">
    <source>
        <dbReference type="Proteomes" id="UP000030980"/>
    </source>
</evidence>
<accession>A0A0B2D543</accession>
<dbReference type="PATRIC" id="fig|706570.3.peg.1718"/>
<feature type="transmembrane region" description="Helical" evidence="1">
    <location>
        <begin position="15"/>
        <end position="37"/>
    </location>
</feature>
<accession>A0A0B3BWZ0</accession>